<name>A0A918IVH4_9RHOB</name>
<dbReference type="RefSeq" id="WP_189634016.1">
    <property type="nucleotide sequence ID" value="NZ_BMYQ01000006.1"/>
</dbReference>
<dbReference type="Proteomes" id="UP000628984">
    <property type="component" value="Unassembled WGS sequence"/>
</dbReference>
<organism evidence="1 2">
    <name type="scientific">Gemmobacter lanyuensis</name>
    <dbReference type="NCBI Taxonomy" id="1054497"/>
    <lineage>
        <taxon>Bacteria</taxon>
        <taxon>Pseudomonadati</taxon>
        <taxon>Pseudomonadota</taxon>
        <taxon>Alphaproteobacteria</taxon>
        <taxon>Rhodobacterales</taxon>
        <taxon>Paracoccaceae</taxon>
        <taxon>Gemmobacter</taxon>
    </lineage>
</organism>
<dbReference type="EMBL" id="BMYQ01000006">
    <property type="protein sequence ID" value="GGW33913.1"/>
    <property type="molecule type" value="Genomic_DNA"/>
</dbReference>
<sequence length="115" mass="12937">MLEHLPQEIVDGLYQARERKARRSRLRVQLGEAVFPVLGLTETTLTLDAARTPKLRGLVDVFDGARHILQGLIVATRVEAGQLVCEFKRSTLVLDAAPLDYERDESRPVGYLPRN</sequence>
<protein>
    <submittedName>
        <fullName evidence="1">Uncharacterized protein</fullName>
    </submittedName>
</protein>
<evidence type="ECO:0000313" key="2">
    <source>
        <dbReference type="Proteomes" id="UP000628984"/>
    </source>
</evidence>
<gene>
    <name evidence="1" type="ORF">GCM10011452_23110</name>
</gene>
<reference evidence="1" key="1">
    <citation type="journal article" date="2014" name="Int. J. Syst. Evol. Microbiol.">
        <title>Complete genome sequence of Corynebacterium casei LMG S-19264T (=DSM 44701T), isolated from a smear-ripened cheese.</title>
        <authorList>
            <consortium name="US DOE Joint Genome Institute (JGI-PGF)"/>
            <person name="Walter F."/>
            <person name="Albersmeier A."/>
            <person name="Kalinowski J."/>
            <person name="Ruckert C."/>
        </authorList>
    </citation>
    <scope>NUCLEOTIDE SEQUENCE</scope>
    <source>
        <strain evidence="1">KCTC 23714</strain>
    </source>
</reference>
<keyword evidence="2" id="KW-1185">Reference proteome</keyword>
<dbReference type="AlphaFoldDB" id="A0A918IVH4"/>
<comment type="caution">
    <text evidence="1">The sequence shown here is derived from an EMBL/GenBank/DDBJ whole genome shotgun (WGS) entry which is preliminary data.</text>
</comment>
<evidence type="ECO:0000313" key="1">
    <source>
        <dbReference type="EMBL" id="GGW33913.1"/>
    </source>
</evidence>
<accession>A0A918IVH4</accession>
<proteinExistence type="predicted"/>
<reference evidence="1" key="2">
    <citation type="submission" date="2020-09" db="EMBL/GenBank/DDBJ databases">
        <authorList>
            <person name="Sun Q."/>
            <person name="Kim S."/>
        </authorList>
    </citation>
    <scope>NUCLEOTIDE SEQUENCE</scope>
    <source>
        <strain evidence="1">KCTC 23714</strain>
    </source>
</reference>